<dbReference type="InterPro" id="IPR013655">
    <property type="entry name" value="PAS_fold_3"/>
</dbReference>
<dbReference type="Gene3D" id="3.30.450.20">
    <property type="entry name" value="PAS domain"/>
    <property type="match status" value="1"/>
</dbReference>
<sequence>MREGKGERRVDPAGAAQGPRTLADTMLRLLRSPDPGSLLAAAMDGCLARTGARAGTVYLLQDDGWLRLAKGLGLSEALLATVRLIPPEADLPLVEAIRTRRPVHVRAEEYRSRYPRAHLPPEPTAFSCLPLLVDGRCLGTLTVQLSGTEPLPRSGQRELELIAATCAHRLDHLLAQGAGSEDARLDQALRLLQGRSRAARLELAMANAEIGSFDWDFASGRVIGDERLCRIFGLGPHHFDEGAETFFRAIHPDDRVRVNRLVRESMDTGVYRAQYRIARPDGAERWIDASGKVVPDSHGRPTGMLGVVQDRTEQHAREEGSAARQQFVLDLSRALSEVLSVQAMVEKVFDIVLPGLGGLATALYLREERGLRLAGSRGPGWRESRRPDWLARPDHALPRDPHGEHPLFLGSRAELSRRLPHHGPRPPEGVHAAALLPLTVEGEPVGLWMICYAEPREFTADVQVAHTAAAGLLAQSLARARQFESRRRQLNELQHLMLPRRVPGVPGIETVVRYVPAAEGLYVGGDWYDVLPMPDGRVVLAIGDVQGHSAEAAAVMGQLRTAMRAQANPGPPVGELLALGNRTLCELDTELLATCCLVELDPSRGTLTAVRAGHPPPLLLRPDGRVRELAVPAGLPLGAFADTGYPALTGALAPGELLLLFTDGMRDPPGGGPEETFAELRTALVRWAHGDVPLGTLADRAVASALSHDTHDDLAVLLVHRTG</sequence>
<dbReference type="NCBIfam" id="TIGR00229">
    <property type="entry name" value="sensory_box"/>
    <property type="match status" value="1"/>
</dbReference>
<dbReference type="SUPFAM" id="SSF55785">
    <property type="entry name" value="PYP-like sensor domain (PAS domain)"/>
    <property type="match status" value="1"/>
</dbReference>
<dbReference type="KEGG" id="sals:SLNWT_6483"/>
<dbReference type="InterPro" id="IPR001610">
    <property type="entry name" value="PAC"/>
</dbReference>
<dbReference type="Gene3D" id="3.30.450.40">
    <property type="match status" value="2"/>
</dbReference>
<dbReference type="InterPro" id="IPR000014">
    <property type="entry name" value="PAS"/>
</dbReference>
<dbReference type="InterPro" id="IPR000700">
    <property type="entry name" value="PAS-assoc_C"/>
</dbReference>
<dbReference type="InterPro" id="IPR001932">
    <property type="entry name" value="PPM-type_phosphatase-like_dom"/>
</dbReference>
<dbReference type="InterPro" id="IPR035965">
    <property type="entry name" value="PAS-like_dom_sf"/>
</dbReference>
<dbReference type="Gene3D" id="2.10.70.100">
    <property type="match status" value="1"/>
</dbReference>
<reference evidence="3 4" key="1">
    <citation type="submission" date="2015-01" db="EMBL/GenBank/DDBJ databases">
        <title>Enhanced salinomycin production by adjusting the supply of polyketide extender units in Streptomyce albus DSM 41398.</title>
        <authorList>
            <person name="Lu C."/>
        </authorList>
    </citation>
    <scope>NUCLEOTIDE SEQUENCE [LARGE SCALE GENOMIC DNA]</scope>
    <source>
        <strain evidence="4">ATCC 21838 / DSM 41398 / FERM P-419 / JCM 4703 / NBRC 107858</strain>
    </source>
</reference>
<dbReference type="SUPFAM" id="SSF81606">
    <property type="entry name" value="PP2C-like"/>
    <property type="match status" value="1"/>
</dbReference>
<dbReference type="SMART" id="SM00331">
    <property type="entry name" value="PP2C_SIG"/>
    <property type="match status" value="1"/>
</dbReference>
<dbReference type="InterPro" id="IPR003018">
    <property type="entry name" value="GAF"/>
</dbReference>
<evidence type="ECO:0000313" key="3">
    <source>
        <dbReference type="EMBL" id="AJE86859.1"/>
    </source>
</evidence>
<name>A0A0B5EYM1_STRA4</name>
<dbReference type="PANTHER" id="PTHR43156:SF2">
    <property type="entry name" value="STAGE II SPORULATION PROTEIN E"/>
    <property type="match status" value="1"/>
</dbReference>
<protein>
    <recommendedName>
        <fullName evidence="2">PAC domain-containing protein</fullName>
    </recommendedName>
</protein>
<proteinExistence type="predicted"/>
<dbReference type="Gene3D" id="3.60.40.10">
    <property type="entry name" value="PPM-type phosphatase domain"/>
    <property type="match status" value="1"/>
</dbReference>
<accession>A0A0B5EYM1</accession>
<dbReference type="SMART" id="SM00065">
    <property type="entry name" value="GAF"/>
    <property type="match status" value="2"/>
</dbReference>
<dbReference type="EMBL" id="CP010519">
    <property type="protein sequence ID" value="AJE86859.1"/>
    <property type="molecule type" value="Genomic_DNA"/>
</dbReference>
<dbReference type="PANTHER" id="PTHR43156">
    <property type="entry name" value="STAGE II SPORULATION PROTEIN E-RELATED"/>
    <property type="match status" value="1"/>
</dbReference>
<organism evidence="3 4">
    <name type="scientific">Streptomyces albus (strain ATCC 21838 / DSM 41398 / FERM P-419 / JCM 4703 / NBRC 107858)</name>
    <dbReference type="NCBI Taxonomy" id="1081613"/>
    <lineage>
        <taxon>Bacteria</taxon>
        <taxon>Bacillati</taxon>
        <taxon>Actinomycetota</taxon>
        <taxon>Actinomycetes</taxon>
        <taxon>Kitasatosporales</taxon>
        <taxon>Streptomycetaceae</taxon>
        <taxon>Streptomyces</taxon>
    </lineage>
</organism>
<dbReference type="InterPro" id="IPR029016">
    <property type="entry name" value="GAF-like_dom_sf"/>
</dbReference>
<dbReference type="GO" id="GO:0016791">
    <property type="term" value="F:phosphatase activity"/>
    <property type="evidence" value="ECO:0007669"/>
    <property type="project" value="TreeGrafter"/>
</dbReference>
<feature type="domain" description="PAC" evidence="2">
    <location>
        <begin position="271"/>
        <end position="323"/>
    </location>
</feature>
<dbReference type="InterPro" id="IPR052016">
    <property type="entry name" value="Bact_Sigma-Reg"/>
</dbReference>
<dbReference type="SMART" id="SM00086">
    <property type="entry name" value="PAC"/>
    <property type="match status" value="1"/>
</dbReference>
<dbReference type="InterPro" id="IPR036457">
    <property type="entry name" value="PPM-type-like_dom_sf"/>
</dbReference>
<evidence type="ECO:0000313" key="4">
    <source>
        <dbReference type="Proteomes" id="UP000031523"/>
    </source>
</evidence>
<dbReference type="CDD" id="cd00130">
    <property type="entry name" value="PAS"/>
    <property type="match status" value="1"/>
</dbReference>
<dbReference type="Pfam" id="PF13185">
    <property type="entry name" value="GAF_2"/>
    <property type="match status" value="1"/>
</dbReference>
<evidence type="ECO:0000259" key="2">
    <source>
        <dbReference type="PROSITE" id="PS50113"/>
    </source>
</evidence>
<dbReference type="Pfam" id="PF08447">
    <property type="entry name" value="PAS_3"/>
    <property type="match status" value="1"/>
</dbReference>
<dbReference type="PROSITE" id="PS50113">
    <property type="entry name" value="PAC"/>
    <property type="match status" value="1"/>
</dbReference>
<dbReference type="SUPFAM" id="SSF55781">
    <property type="entry name" value="GAF domain-like"/>
    <property type="match status" value="2"/>
</dbReference>
<keyword evidence="1" id="KW-0378">Hydrolase</keyword>
<gene>
    <name evidence="3" type="ORF">SLNWT_6483</name>
</gene>
<evidence type="ECO:0000256" key="1">
    <source>
        <dbReference type="ARBA" id="ARBA00022801"/>
    </source>
</evidence>
<dbReference type="Pfam" id="PF07228">
    <property type="entry name" value="SpoIIE"/>
    <property type="match status" value="1"/>
</dbReference>
<dbReference type="AlphaFoldDB" id="A0A0B5EYM1"/>
<keyword evidence="4" id="KW-1185">Reference proteome</keyword>
<dbReference type="Proteomes" id="UP000031523">
    <property type="component" value="Chromosome"/>
</dbReference>